<name>A0A5N6U9K9_ASPAV</name>
<dbReference type="Gene3D" id="1.25.40.20">
    <property type="entry name" value="Ankyrin repeat-containing domain"/>
    <property type="match status" value="1"/>
</dbReference>
<dbReference type="PROSITE" id="PS50088">
    <property type="entry name" value="ANK_REPEAT"/>
    <property type="match status" value="1"/>
</dbReference>
<dbReference type="EMBL" id="ML742023">
    <property type="protein sequence ID" value="KAE8155270.1"/>
    <property type="molecule type" value="Genomic_DNA"/>
</dbReference>
<dbReference type="OrthoDB" id="1577640at2759"/>
<proteinExistence type="predicted"/>
<dbReference type="GO" id="GO:0003824">
    <property type="term" value="F:catalytic activity"/>
    <property type="evidence" value="ECO:0007669"/>
    <property type="project" value="InterPro"/>
</dbReference>
<dbReference type="InterPro" id="IPR053137">
    <property type="entry name" value="NLR-like"/>
</dbReference>
<evidence type="ECO:0000313" key="3">
    <source>
        <dbReference type="Proteomes" id="UP000325780"/>
    </source>
</evidence>
<reference evidence="2 3" key="1">
    <citation type="submission" date="2019-04" db="EMBL/GenBank/DDBJ databases">
        <title>Friends and foes A comparative genomics study of 23 Aspergillus species from section Flavi.</title>
        <authorList>
            <consortium name="DOE Joint Genome Institute"/>
            <person name="Kjaerbolling I."/>
            <person name="Vesth T."/>
            <person name="Frisvad J.C."/>
            <person name="Nybo J.L."/>
            <person name="Theobald S."/>
            <person name="Kildgaard S."/>
            <person name="Isbrandt T."/>
            <person name="Kuo A."/>
            <person name="Sato A."/>
            <person name="Lyhne E.K."/>
            <person name="Kogle M.E."/>
            <person name="Wiebenga A."/>
            <person name="Kun R.S."/>
            <person name="Lubbers R.J."/>
            <person name="Makela M.R."/>
            <person name="Barry K."/>
            <person name="Chovatia M."/>
            <person name="Clum A."/>
            <person name="Daum C."/>
            <person name="Haridas S."/>
            <person name="He G."/>
            <person name="LaButti K."/>
            <person name="Lipzen A."/>
            <person name="Mondo S."/>
            <person name="Riley R."/>
            <person name="Salamov A."/>
            <person name="Simmons B.A."/>
            <person name="Magnuson J.K."/>
            <person name="Henrissat B."/>
            <person name="Mortensen U.H."/>
            <person name="Larsen T.O."/>
            <person name="Devries R.P."/>
            <person name="Grigoriev I.V."/>
            <person name="Machida M."/>
            <person name="Baker S.E."/>
            <person name="Andersen M.R."/>
        </authorList>
    </citation>
    <scope>NUCLEOTIDE SEQUENCE [LARGE SCALE GENOMIC DNA]</scope>
    <source>
        <strain evidence="2 3">IBT 18842</strain>
    </source>
</reference>
<dbReference type="SUPFAM" id="SSF53167">
    <property type="entry name" value="Purine and uridine phosphorylases"/>
    <property type="match status" value="1"/>
</dbReference>
<dbReference type="InterPro" id="IPR035994">
    <property type="entry name" value="Nucleoside_phosphorylase_sf"/>
</dbReference>
<keyword evidence="1" id="KW-0040">ANK repeat</keyword>
<protein>
    <submittedName>
        <fullName evidence="2">Nucleoside phosphorylase domain-containing protein</fullName>
    </submittedName>
</protein>
<dbReference type="SUPFAM" id="SSF48403">
    <property type="entry name" value="Ankyrin repeat"/>
    <property type="match status" value="1"/>
</dbReference>
<feature type="repeat" description="ANK" evidence="1">
    <location>
        <begin position="401"/>
        <end position="433"/>
    </location>
</feature>
<dbReference type="GO" id="GO:0009116">
    <property type="term" value="P:nucleoside metabolic process"/>
    <property type="evidence" value="ECO:0007669"/>
    <property type="project" value="InterPro"/>
</dbReference>
<dbReference type="InterPro" id="IPR002110">
    <property type="entry name" value="Ankyrin_rpt"/>
</dbReference>
<evidence type="ECO:0000256" key="1">
    <source>
        <dbReference type="PROSITE-ProRule" id="PRU00023"/>
    </source>
</evidence>
<dbReference type="InterPro" id="IPR036770">
    <property type="entry name" value="Ankyrin_rpt-contain_sf"/>
</dbReference>
<dbReference type="Proteomes" id="UP000325780">
    <property type="component" value="Unassembled WGS sequence"/>
</dbReference>
<dbReference type="PROSITE" id="PS50297">
    <property type="entry name" value="ANK_REP_REGION"/>
    <property type="match status" value="1"/>
</dbReference>
<evidence type="ECO:0000313" key="2">
    <source>
        <dbReference type="EMBL" id="KAE8155270.1"/>
    </source>
</evidence>
<dbReference type="PANTHER" id="PTHR46082:SF11">
    <property type="entry name" value="AAA+ ATPASE DOMAIN-CONTAINING PROTEIN-RELATED"/>
    <property type="match status" value="1"/>
</dbReference>
<gene>
    <name evidence="2" type="ORF">BDV25DRAFT_135017</name>
</gene>
<dbReference type="PANTHER" id="PTHR46082">
    <property type="entry name" value="ATP/GTP-BINDING PROTEIN-RELATED"/>
    <property type="match status" value="1"/>
</dbReference>
<sequence length="482" mass="52675">MSRKLNYEAYTVGWISTLPCELNAARALLDEEHERLPSPPKDDNVYLLGRMEEHNVAIVILGPCGPCSASQAVTNLVRTFPSIRFGLLVGVGGGAPKPPHSSNPRMDIRLGDVVVSEPEDGQGCLLNYEAGVYENGGLVIRNHLNKPSKLLMQGTGIVKSDHMFRRGKMQEYIDQIASLADDMEEWELYKYPGRYHDQLFKSDCPHSGGDDCRSCDTEHGLEKRLDRRSDSPVVHYGCIASGSSVIRSAQYRDRLRDAWGVCCFEMEMAGIMDDLPSAVIRGICDYSDSHKNKTWQPYAAVTAAAYAKDLLRVITPENVSSQTETIADECHTKPAYGLSLLQFTPTLHGGHYAVSRLLHSRGINMSFAHDHLVKAASIGNIAMVNLLLAIGSFDLDRRGTDGSTPLAAAVAGGHRATVESLLRAGANPNIEFGGDRMTPLFLAILKGDEGIVDLLTSTKQIDLTSLKSEVLPIANDPNLELD</sequence>
<accession>A0A5N6U9K9</accession>
<dbReference type="Pfam" id="PF12796">
    <property type="entry name" value="Ank_2"/>
    <property type="match status" value="1"/>
</dbReference>
<dbReference type="AlphaFoldDB" id="A0A5N6U9K9"/>
<keyword evidence="3" id="KW-1185">Reference proteome</keyword>
<dbReference type="Gene3D" id="3.40.50.1580">
    <property type="entry name" value="Nucleoside phosphorylase domain"/>
    <property type="match status" value="1"/>
</dbReference>
<dbReference type="SMART" id="SM00248">
    <property type="entry name" value="ANK"/>
    <property type="match status" value="3"/>
</dbReference>
<organism evidence="2 3">
    <name type="scientific">Aspergillus avenaceus</name>
    <dbReference type="NCBI Taxonomy" id="36643"/>
    <lineage>
        <taxon>Eukaryota</taxon>
        <taxon>Fungi</taxon>
        <taxon>Dikarya</taxon>
        <taxon>Ascomycota</taxon>
        <taxon>Pezizomycotina</taxon>
        <taxon>Eurotiomycetes</taxon>
        <taxon>Eurotiomycetidae</taxon>
        <taxon>Eurotiales</taxon>
        <taxon>Aspergillaceae</taxon>
        <taxon>Aspergillus</taxon>
        <taxon>Aspergillus subgen. Circumdati</taxon>
    </lineage>
</organism>